<dbReference type="GO" id="GO:0006281">
    <property type="term" value="P:DNA repair"/>
    <property type="evidence" value="ECO:0007669"/>
    <property type="project" value="InterPro"/>
</dbReference>
<dbReference type="RefSeq" id="WP_095123270.1">
    <property type="nucleotide sequence ID" value="NZ_LT906454.1"/>
</dbReference>
<dbReference type="PANTHER" id="PTHR21180:SF32">
    <property type="entry name" value="ENDONUCLEASE_EXONUCLEASE_PHOSPHATASE FAMILY DOMAIN-CONTAINING PROTEIN 1"/>
    <property type="match status" value="1"/>
</dbReference>
<evidence type="ECO:0000313" key="4">
    <source>
        <dbReference type="EMBL" id="SNV43889.1"/>
    </source>
</evidence>
<dbReference type="AlphaFoldDB" id="A0A239XBA6"/>
<dbReference type="EMBL" id="LT906454">
    <property type="protein sequence ID" value="SNV43889.1"/>
    <property type="molecule type" value="Genomic_DNA"/>
</dbReference>
<dbReference type="Proteomes" id="UP000215144">
    <property type="component" value="Chromosome 1"/>
</dbReference>
<reference evidence="4 5" key="1">
    <citation type="submission" date="2017-06" db="EMBL/GenBank/DDBJ databases">
        <authorList>
            <consortium name="Pathogen Informatics"/>
        </authorList>
    </citation>
    <scope>NUCLEOTIDE SEQUENCE [LARGE SCALE GENOMIC DNA]</scope>
    <source>
        <strain evidence="4 5">NCTC11291</strain>
    </source>
</reference>
<dbReference type="GO" id="GO:0015627">
    <property type="term" value="C:type II protein secretion system complex"/>
    <property type="evidence" value="ECO:0007669"/>
    <property type="project" value="TreeGrafter"/>
</dbReference>
<dbReference type="OrthoDB" id="9790239at2"/>
<dbReference type="Gene3D" id="1.10.150.320">
    <property type="entry name" value="Photosystem II 12 kDa extrinsic protein"/>
    <property type="match status" value="1"/>
</dbReference>
<dbReference type="InterPro" id="IPR019554">
    <property type="entry name" value="Soluble_ligand-bd"/>
</dbReference>
<dbReference type="InterPro" id="IPR003583">
    <property type="entry name" value="Hlx-hairpin-Hlx_DNA-bd_motif"/>
</dbReference>
<feature type="domain" description="Helix-hairpin-helix DNA-binding motif class 1" evidence="3">
    <location>
        <begin position="171"/>
        <end position="190"/>
    </location>
</feature>
<dbReference type="SUPFAM" id="SSF47781">
    <property type="entry name" value="RuvA domain 2-like"/>
    <property type="match status" value="1"/>
</dbReference>
<dbReference type="KEGG" id="saco:SAME_01762"/>
<name>A0A239XBA6_STRAI</name>
<feature type="compositionally biased region" description="Polar residues" evidence="1">
    <location>
        <begin position="44"/>
        <end position="61"/>
    </location>
</feature>
<keyword evidence="2" id="KW-1133">Transmembrane helix</keyword>
<keyword evidence="2" id="KW-0812">Transmembrane</keyword>
<dbReference type="Pfam" id="PF10531">
    <property type="entry name" value="SLBB"/>
    <property type="match status" value="1"/>
</dbReference>
<dbReference type="InterPro" id="IPR010994">
    <property type="entry name" value="RuvA_2-like"/>
</dbReference>
<evidence type="ECO:0000256" key="1">
    <source>
        <dbReference type="SAM" id="MobiDB-lite"/>
    </source>
</evidence>
<dbReference type="InterPro" id="IPR051675">
    <property type="entry name" value="Endo/Exo/Phosphatase_dom_1"/>
</dbReference>
<sequence length="224" mass="24154">MLEDILEKIREYKLIAGLTLVILTLLVVCSFLVVNGSQKEPESTLPSWSKEVSSDSDTAISSEEVKKKQAKEQDTDVITVDVKGAVKKPGVYQLPDKSRVNEAVLLAGGVTEEADRKSVNFAQKLTDEAVIYVASQGEDISVVPKDPAVLANEPAASSVSDKINLNTATLTDLQTISGIGQKRAQDILDYRDSSGGFKSVEDLSNVSGIGEKTLEKLREEVTVD</sequence>
<feature type="region of interest" description="Disordered" evidence="1">
    <location>
        <begin position="39"/>
        <end position="68"/>
    </location>
</feature>
<organism evidence="4 5">
    <name type="scientific">Streptococcus acidominimus</name>
    <dbReference type="NCBI Taxonomy" id="1326"/>
    <lineage>
        <taxon>Bacteria</taxon>
        <taxon>Bacillati</taxon>
        <taxon>Bacillota</taxon>
        <taxon>Bacilli</taxon>
        <taxon>Lactobacillales</taxon>
        <taxon>Streptococcaceae</taxon>
        <taxon>Streptococcus</taxon>
    </lineage>
</organism>
<evidence type="ECO:0000259" key="3">
    <source>
        <dbReference type="SMART" id="SM00278"/>
    </source>
</evidence>
<dbReference type="SMART" id="SM00278">
    <property type="entry name" value="HhH1"/>
    <property type="match status" value="2"/>
</dbReference>
<evidence type="ECO:0000256" key="2">
    <source>
        <dbReference type="SAM" id="Phobius"/>
    </source>
</evidence>
<proteinExistence type="predicted"/>
<dbReference type="GO" id="GO:0015628">
    <property type="term" value="P:protein secretion by the type II secretion system"/>
    <property type="evidence" value="ECO:0007669"/>
    <property type="project" value="TreeGrafter"/>
</dbReference>
<gene>
    <name evidence="4" type="primary">comEA</name>
    <name evidence="4" type="ORF">SAMEA4504048_01762</name>
</gene>
<dbReference type="NCBIfam" id="TIGR00426">
    <property type="entry name" value="competence protein ComEA helix-hairpin-helix repeat region"/>
    <property type="match status" value="1"/>
</dbReference>
<feature type="domain" description="Helix-hairpin-helix DNA-binding motif class 1" evidence="3">
    <location>
        <begin position="201"/>
        <end position="220"/>
    </location>
</feature>
<evidence type="ECO:0000313" key="5">
    <source>
        <dbReference type="Proteomes" id="UP000215144"/>
    </source>
</evidence>
<dbReference type="Gene3D" id="3.10.560.10">
    <property type="entry name" value="Outer membrane lipoprotein wza domain like"/>
    <property type="match status" value="1"/>
</dbReference>
<dbReference type="InterPro" id="IPR004509">
    <property type="entry name" value="Competence_ComEA_HhH"/>
</dbReference>
<dbReference type="GO" id="GO:0003677">
    <property type="term" value="F:DNA binding"/>
    <property type="evidence" value="ECO:0007669"/>
    <property type="project" value="InterPro"/>
</dbReference>
<dbReference type="PANTHER" id="PTHR21180">
    <property type="entry name" value="ENDONUCLEASE/EXONUCLEASE/PHOSPHATASE FAMILY DOMAIN-CONTAINING PROTEIN 1"/>
    <property type="match status" value="1"/>
</dbReference>
<feature type="transmembrane region" description="Helical" evidence="2">
    <location>
        <begin position="12"/>
        <end position="34"/>
    </location>
</feature>
<dbReference type="Pfam" id="PF12836">
    <property type="entry name" value="HHH_3"/>
    <property type="match status" value="1"/>
</dbReference>
<accession>A0A239XBA6</accession>
<keyword evidence="2" id="KW-0472">Membrane</keyword>
<protein>
    <submittedName>
        <fullName evidence="4">Putative competance protein</fullName>
    </submittedName>
</protein>